<dbReference type="Pfam" id="PF00389">
    <property type="entry name" value="2-Hacid_dh"/>
    <property type="match status" value="1"/>
</dbReference>
<dbReference type="GO" id="GO:0016618">
    <property type="term" value="F:hydroxypyruvate reductase [NAD(P)H] activity"/>
    <property type="evidence" value="ECO:0007669"/>
    <property type="project" value="UniProtKB-EC"/>
</dbReference>
<evidence type="ECO:0000256" key="1">
    <source>
        <dbReference type="ARBA" id="ARBA00022857"/>
    </source>
</evidence>
<dbReference type="Proteomes" id="UP000254848">
    <property type="component" value="Unassembled WGS sequence"/>
</dbReference>
<dbReference type="PANTHER" id="PTHR10996:SF283">
    <property type="entry name" value="GLYOXYLATE_HYDROXYPYRUVATE REDUCTASE B"/>
    <property type="match status" value="1"/>
</dbReference>
<protein>
    <recommendedName>
        <fullName evidence="10">Glyoxylate/hydroxypyruvate reductase B</fullName>
        <ecNumber evidence="8">1.1.1.79</ecNumber>
        <ecNumber evidence="9">1.1.1.81</ecNumber>
    </recommendedName>
</protein>
<dbReference type="InterPro" id="IPR029753">
    <property type="entry name" value="D-isomer_DH_CS"/>
</dbReference>
<keyword evidence="3" id="KW-0520">NAD</keyword>
<dbReference type="GO" id="GO:0005829">
    <property type="term" value="C:cytosol"/>
    <property type="evidence" value="ECO:0007669"/>
    <property type="project" value="TreeGrafter"/>
</dbReference>
<name>A0A370QE40_9GAMM</name>
<evidence type="ECO:0000256" key="8">
    <source>
        <dbReference type="ARBA" id="ARBA00066661"/>
    </source>
</evidence>
<evidence type="ECO:0000256" key="4">
    <source>
        <dbReference type="ARBA" id="ARBA00051801"/>
    </source>
</evidence>
<comment type="catalytic activity">
    <reaction evidence="6">
        <text>glycolate + NADP(+) = glyoxylate + NADPH + H(+)</text>
        <dbReference type="Rhea" id="RHEA:10992"/>
        <dbReference type="ChEBI" id="CHEBI:15378"/>
        <dbReference type="ChEBI" id="CHEBI:29805"/>
        <dbReference type="ChEBI" id="CHEBI:36655"/>
        <dbReference type="ChEBI" id="CHEBI:57783"/>
        <dbReference type="ChEBI" id="CHEBI:58349"/>
        <dbReference type="EC" id="1.1.1.79"/>
    </reaction>
</comment>
<comment type="caution">
    <text evidence="14">The sequence shown here is derived from an EMBL/GenBank/DDBJ whole genome shotgun (WGS) entry which is preliminary data.</text>
</comment>
<evidence type="ECO:0000256" key="3">
    <source>
        <dbReference type="ARBA" id="ARBA00023027"/>
    </source>
</evidence>
<dbReference type="Gene3D" id="3.40.50.720">
    <property type="entry name" value="NAD(P)-binding Rossmann-like Domain"/>
    <property type="match status" value="2"/>
</dbReference>
<evidence type="ECO:0000256" key="5">
    <source>
        <dbReference type="ARBA" id="ARBA00052239"/>
    </source>
</evidence>
<evidence type="ECO:0000256" key="11">
    <source>
        <dbReference type="RuleBase" id="RU003719"/>
    </source>
</evidence>
<dbReference type="AlphaFoldDB" id="A0A370QE40"/>
<gene>
    <name evidence="14" type="ORF">C8D90_11119</name>
</gene>
<keyword evidence="15" id="KW-1185">Reference proteome</keyword>
<dbReference type="GO" id="GO:0030267">
    <property type="term" value="F:glyoxylate reductase (NADPH) activity"/>
    <property type="evidence" value="ECO:0007669"/>
    <property type="project" value="UniProtKB-EC"/>
</dbReference>
<dbReference type="InterPro" id="IPR029752">
    <property type="entry name" value="D-isomer_DH_CS1"/>
</dbReference>
<evidence type="ECO:0000256" key="10">
    <source>
        <dbReference type="ARBA" id="ARBA00073362"/>
    </source>
</evidence>
<evidence type="ECO:0000259" key="13">
    <source>
        <dbReference type="Pfam" id="PF02826"/>
    </source>
</evidence>
<comment type="catalytic activity">
    <reaction evidence="5">
        <text>(R)-glycerate + NADP(+) = 3-hydroxypyruvate + NADPH + H(+)</text>
        <dbReference type="Rhea" id="RHEA:18657"/>
        <dbReference type="ChEBI" id="CHEBI:15378"/>
        <dbReference type="ChEBI" id="CHEBI:16659"/>
        <dbReference type="ChEBI" id="CHEBI:17180"/>
        <dbReference type="ChEBI" id="CHEBI:57783"/>
        <dbReference type="ChEBI" id="CHEBI:58349"/>
        <dbReference type="EC" id="1.1.1.81"/>
    </reaction>
</comment>
<keyword evidence="2 11" id="KW-0560">Oxidoreductase</keyword>
<dbReference type="NCBIfam" id="NF011938">
    <property type="entry name" value="PRK15409.1"/>
    <property type="match status" value="1"/>
</dbReference>
<dbReference type="InterPro" id="IPR036291">
    <property type="entry name" value="NAD(P)-bd_dom_sf"/>
</dbReference>
<dbReference type="SUPFAM" id="SSF51735">
    <property type="entry name" value="NAD(P)-binding Rossmann-fold domains"/>
    <property type="match status" value="1"/>
</dbReference>
<accession>A0A370QE40</accession>
<dbReference type="InterPro" id="IPR050223">
    <property type="entry name" value="D-isomer_2-hydroxyacid_DH"/>
</dbReference>
<dbReference type="PROSITE" id="PS00671">
    <property type="entry name" value="D_2_HYDROXYACID_DH_3"/>
    <property type="match status" value="1"/>
</dbReference>
<evidence type="ECO:0000259" key="12">
    <source>
        <dbReference type="Pfam" id="PF00389"/>
    </source>
</evidence>
<dbReference type="FunFam" id="3.40.50.720:FF:000026">
    <property type="entry name" value="Glyoxylate/hydroxypyruvate reductase B"/>
    <property type="match status" value="1"/>
</dbReference>
<proteinExistence type="inferred from homology"/>
<dbReference type="EMBL" id="QRAP01000011">
    <property type="protein sequence ID" value="RDK86635.1"/>
    <property type="molecule type" value="Genomic_DNA"/>
</dbReference>
<dbReference type="OrthoDB" id="9805416at2"/>
<dbReference type="InterPro" id="IPR006140">
    <property type="entry name" value="D-isomer_DH_NAD-bd"/>
</dbReference>
<evidence type="ECO:0000256" key="2">
    <source>
        <dbReference type="ARBA" id="ARBA00023002"/>
    </source>
</evidence>
<comment type="catalytic activity">
    <reaction evidence="4">
        <text>(R)-glycerate + NAD(+) = 3-hydroxypyruvate + NADH + H(+)</text>
        <dbReference type="Rhea" id="RHEA:17905"/>
        <dbReference type="ChEBI" id="CHEBI:15378"/>
        <dbReference type="ChEBI" id="CHEBI:16659"/>
        <dbReference type="ChEBI" id="CHEBI:17180"/>
        <dbReference type="ChEBI" id="CHEBI:57540"/>
        <dbReference type="ChEBI" id="CHEBI:57945"/>
        <dbReference type="EC" id="1.1.1.81"/>
    </reaction>
</comment>
<dbReference type="Pfam" id="PF02826">
    <property type="entry name" value="2-Hacid_dh_C"/>
    <property type="match status" value="1"/>
</dbReference>
<dbReference type="PROSITE" id="PS00670">
    <property type="entry name" value="D_2_HYDROXYACID_DH_2"/>
    <property type="match status" value="1"/>
</dbReference>
<evidence type="ECO:0000313" key="14">
    <source>
        <dbReference type="EMBL" id="RDK86635.1"/>
    </source>
</evidence>
<dbReference type="InterPro" id="IPR006139">
    <property type="entry name" value="D-isomer_2_OHA_DH_cat_dom"/>
</dbReference>
<dbReference type="SUPFAM" id="SSF52283">
    <property type="entry name" value="Formate/glycerate dehydrogenase catalytic domain-like"/>
    <property type="match status" value="1"/>
</dbReference>
<feature type="domain" description="D-isomer specific 2-hydroxyacid dehydrogenase catalytic" evidence="12">
    <location>
        <begin position="5"/>
        <end position="320"/>
    </location>
</feature>
<dbReference type="GO" id="GO:0051287">
    <property type="term" value="F:NAD binding"/>
    <property type="evidence" value="ECO:0007669"/>
    <property type="project" value="InterPro"/>
</dbReference>
<dbReference type="EC" id="1.1.1.81" evidence="9"/>
<comment type="similarity">
    <text evidence="7">Belongs to the D-isomer specific 2-hydroxyacid dehydrogenase family. GhrB subfamily.</text>
</comment>
<feature type="domain" description="D-isomer specific 2-hydroxyacid dehydrogenase NAD-binding" evidence="13">
    <location>
        <begin position="109"/>
        <end position="288"/>
    </location>
</feature>
<evidence type="ECO:0000256" key="7">
    <source>
        <dbReference type="ARBA" id="ARBA00061278"/>
    </source>
</evidence>
<organism evidence="14 15">
    <name type="scientific">Enterobacillus tribolii</name>
    <dbReference type="NCBI Taxonomy" id="1487935"/>
    <lineage>
        <taxon>Bacteria</taxon>
        <taxon>Pseudomonadati</taxon>
        <taxon>Pseudomonadota</taxon>
        <taxon>Gammaproteobacteria</taxon>
        <taxon>Enterobacterales</taxon>
        <taxon>Hafniaceae</taxon>
        <taxon>Enterobacillus</taxon>
    </lineage>
</organism>
<dbReference type="PANTHER" id="PTHR10996">
    <property type="entry name" value="2-HYDROXYACID DEHYDROGENASE-RELATED"/>
    <property type="match status" value="1"/>
</dbReference>
<evidence type="ECO:0000256" key="6">
    <source>
        <dbReference type="ARBA" id="ARBA00052769"/>
    </source>
</evidence>
<reference evidence="14 15" key="1">
    <citation type="submission" date="2018-07" db="EMBL/GenBank/DDBJ databases">
        <title>Genomic Encyclopedia of Type Strains, Phase IV (KMG-IV): sequencing the most valuable type-strain genomes for metagenomic binning, comparative biology and taxonomic classification.</title>
        <authorList>
            <person name="Goeker M."/>
        </authorList>
    </citation>
    <scope>NUCLEOTIDE SEQUENCE [LARGE SCALE GENOMIC DNA]</scope>
    <source>
        <strain evidence="14 15">DSM 103736</strain>
    </source>
</reference>
<dbReference type="CDD" id="cd05301">
    <property type="entry name" value="GDH"/>
    <property type="match status" value="1"/>
</dbReference>
<dbReference type="EC" id="1.1.1.79" evidence="8"/>
<keyword evidence="1" id="KW-0521">NADP</keyword>
<evidence type="ECO:0000313" key="15">
    <source>
        <dbReference type="Proteomes" id="UP000254848"/>
    </source>
</evidence>
<dbReference type="RefSeq" id="WP_115459988.1">
    <property type="nucleotide sequence ID" value="NZ_QRAP01000011.1"/>
</dbReference>
<dbReference type="PROSITE" id="PS00065">
    <property type="entry name" value="D_2_HYDROXYACID_DH_1"/>
    <property type="match status" value="1"/>
</dbReference>
<evidence type="ECO:0000256" key="9">
    <source>
        <dbReference type="ARBA" id="ARBA00066674"/>
    </source>
</evidence>
<sequence length="326" mass="35442">MKPAIVVYKALLPTELRHKLDEHFSVTAFDELSSATYPAFLQALQNAEGLLGAGGKIDADLLDKAPCLRAASTISVGYDNFDVAEMTRRGIVLMNTPTVLTETVADTLMGLVLATARRMTELDAWIRAGGWKESITPPYYGHDVHHKTLGILGMGRIGTALAQRAHFGFGMPILYHSRSRHQEAETRFSARYCDLDTLLGQADFVCIILPLTQQTHHLIGREQLKKMKPGAMLINAGRGPIIDEKALITALQDGTLSAAGLDVFEQEPLPADSPLMTLPNVVLLPHIGSATHETRYGMTACAVDNLIAALHGNVKENCVNPEALKK</sequence>